<sequence length="426" mass="48451">MSTDEVPFQNDDSLSPTQDAQELFKRLACLKTPNSLQELIGRDTWLQTDIAPLIGKHVDNVSWVGVETSSTELDSFVLKYADNIESCFRPISRSQEGQHRTGWARTTKQQLYARAAEEVEVLVRRVYSSAWSDVNRRYPGNSADSFHRHENRRVQLVNTDTVSPAKSNTRVDFIASLTRLGNPDSPAMSSSYAALVKLWCAKHSFTGNPMFREAWIKAAPSLMHGFWSARLGEEDASIVILVAATSANEDQNRTRVVYSLKSAQHQRRALGLQEQPLFGVFLVGDHMRVLSSVWVDNAVRNIDHEVNWDMGSSVGCLAASLFMDNIYKHAATTLLPEWSALDMADIFSSLDKTPSWRAPCSVKFWYEYYLHGDKEFEVEEEEEEYDKVFRKAYGCEDPRTRILCPECANWIRLDKDDPDAFALPRY</sequence>
<dbReference type="OrthoDB" id="3262748at2759"/>
<organism evidence="1 2">
    <name type="scientific">Steccherinum ochraceum</name>
    <dbReference type="NCBI Taxonomy" id="92696"/>
    <lineage>
        <taxon>Eukaryota</taxon>
        <taxon>Fungi</taxon>
        <taxon>Dikarya</taxon>
        <taxon>Basidiomycota</taxon>
        <taxon>Agaricomycotina</taxon>
        <taxon>Agaricomycetes</taxon>
        <taxon>Polyporales</taxon>
        <taxon>Steccherinaceae</taxon>
        <taxon>Steccherinum</taxon>
    </lineage>
</organism>
<comment type="caution">
    <text evidence="1">The sequence shown here is derived from an EMBL/GenBank/DDBJ whole genome shotgun (WGS) entry which is preliminary data.</text>
</comment>
<protein>
    <submittedName>
        <fullName evidence="1">Uncharacterized protein</fullName>
    </submittedName>
</protein>
<dbReference type="EMBL" id="RWJN01000085">
    <property type="protein sequence ID" value="TCD67809.1"/>
    <property type="molecule type" value="Genomic_DNA"/>
</dbReference>
<evidence type="ECO:0000313" key="2">
    <source>
        <dbReference type="Proteomes" id="UP000292702"/>
    </source>
</evidence>
<evidence type="ECO:0000313" key="1">
    <source>
        <dbReference type="EMBL" id="TCD67809.1"/>
    </source>
</evidence>
<name>A0A4R0RQX1_9APHY</name>
<keyword evidence="2" id="KW-1185">Reference proteome</keyword>
<proteinExistence type="predicted"/>
<gene>
    <name evidence="1" type="ORF">EIP91_011937</name>
</gene>
<reference evidence="1 2" key="1">
    <citation type="submission" date="2018-11" db="EMBL/GenBank/DDBJ databases">
        <title>Genome assembly of Steccherinum ochraceum LE-BIN_3174, the white-rot fungus of the Steccherinaceae family (The Residual Polyporoid clade, Polyporales, Basidiomycota).</title>
        <authorList>
            <person name="Fedorova T.V."/>
            <person name="Glazunova O.A."/>
            <person name="Landesman E.O."/>
            <person name="Moiseenko K.V."/>
            <person name="Psurtseva N.V."/>
            <person name="Savinova O.S."/>
            <person name="Shakhova N.V."/>
            <person name="Tyazhelova T.V."/>
            <person name="Vasina D.V."/>
        </authorList>
    </citation>
    <scope>NUCLEOTIDE SEQUENCE [LARGE SCALE GENOMIC DNA]</scope>
    <source>
        <strain evidence="1 2">LE-BIN_3174</strain>
    </source>
</reference>
<dbReference type="AlphaFoldDB" id="A0A4R0RQX1"/>
<accession>A0A4R0RQX1</accession>
<dbReference type="Proteomes" id="UP000292702">
    <property type="component" value="Unassembled WGS sequence"/>
</dbReference>